<evidence type="ECO:0000313" key="2">
    <source>
        <dbReference type="Proteomes" id="UP000014071"/>
    </source>
</evidence>
<dbReference type="RefSeq" id="XP_012192960.1">
    <property type="nucleotide sequence ID" value="XM_012337570.1"/>
</dbReference>
<sequence length="163" mass="18448">MIFALRLKQAVPSNNTALIPPCPVTSRWEPFKAQANGNAHQPTTSYAGSKTAILRRHPVRPRRRQICELFSVKSFASPCLSIVDHPLTMLSTHKVSDSLVRHRRYGPLEDVDKDNKLTGKAWRITRLRGVVARRGTARLRLVVAPMSWRTDSSPQFVRLTARK</sequence>
<organism evidence="1 2">
    <name type="scientific">Pseudozyma hubeiensis (strain SY62)</name>
    <name type="common">Yeast</name>
    <dbReference type="NCBI Taxonomy" id="1305764"/>
    <lineage>
        <taxon>Eukaryota</taxon>
        <taxon>Fungi</taxon>
        <taxon>Dikarya</taxon>
        <taxon>Basidiomycota</taxon>
        <taxon>Ustilaginomycotina</taxon>
        <taxon>Ustilaginomycetes</taxon>
        <taxon>Ustilaginales</taxon>
        <taxon>Ustilaginaceae</taxon>
        <taxon>Pseudozyma</taxon>
    </lineage>
</organism>
<name>R9PDC6_PSEHS</name>
<accession>R9PDC6</accession>
<gene>
    <name evidence="1" type="ORF">PHSY_006974</name>
</gene>
<proteinExistence type="predicted"/>
<dbReference type="GeneID" id="24112239"/>
<dbReference type="Proteomes" id="UP000014071">
    <property type="component" value="Unassembled WGS sequence"/>
</dbReference>
<keyword evidence="2" id="KW-1185">Reference proteome</keyword>
<reference evidence="2" key="1">
    <citation type="journal article" date="2013" name="Genome Announc.">
        <title>Draft genome sequence of the basidiomycetous yeast-like fungus Pseudozyma hubeiensis SY62, which produces an abundant amount of the biosurfactant mannosylerythritol lipids.</title>
        <authorList>
            <person name="Konishi M."/>
            <person name="Hatada Y."/>
            <person name="Horiuchi J."/>
        </authorList>
    </citation>
    <scope>NUCLEOTIDE SEQUENCE [LARGE SCALE GENOMIC DNA]</scope>
    <source>
        <strain evidence="2">SY62</strain>
    </source>
</reference>
<protein>
    <submittedName>
        <fullName evidence="1">DNA repair and recombination protein RAD26</fullName>
    </submittedName>
</protein>
<dbReference type="HOGENOM" id="CLU_1627823_0_0_1"/>
<evidence type="ECO:0000313" key="1">
    <source>
        <dbReference type="EMBL" id="GAC99373.1"/>
    </source>
</evidence>
<dbReference type="EMBL" id="DF238831">
    <property type="protein sequence ID" value="GAC99373.1"/>
    <property type="molecule type" value="Genomic_DNA"/>
</dbReference>
<dbReference type="AlphaFoldDB" id="R9PDC6"/>